<dbReference type="EMBL" id="JAVHJO010000001">
    <property type="protein sequence ID" value="KAK6543322.1"/>
    <property type="molecule type" value="Genomic_DNA"/>
</dbReference>
<protein>
    <submittedName>
        <fullName evidence="2">Uncharacterized protein</fullName>
    </submittedName>
</protein>
<organism evidence="2 3">
    <name type="scientific">Orbilia ellipsospora</name>
    <dbReference type="NCBI Taxonomy" id="2528407"/>
    <lineage>
        <taxon>Eukaryota</taxon>
        <taxon>Fungi</taxon>
        <taxon>Dikarya</taxon>
        <taxon>Ascomycota</taxon>
        <taxon>Pezizomycotina</taxon>
        <taxon>Orbiliomycetes</taxon>
        <taxon>Orbiliales</taxon>
        <taxon>Orbiliaceae</taxon>
        <taxon>Orbilia</taxon>
    </lineage>
</organism>
<gene>
    <name evidence="2" type="ORF">TWF694_000075</name>
</gene>
<dbReference type="AlphaFoldDB" id="A0AAV9XQX3"/>
<feature type="region of interest" description="Disordered" evidence="1">
    <location>
        <begin position="1"/>
        <end position="47"/>
    </location>
</feature>
<comment type="caution">
    <text evidence="2">The sequence shown here is derived from an EMBL/GenBank/DDBJ whole genome shotgun (WGS) entry which is preliminary data.</text>
</comment>
<proteinExistence type="predicted"/>
<accession>A0AAV9XQX3</accession>
<evidence type="ECO:0000256" key="1">
    <source>
        <dbReference type="SAM" id="MobiDB-lite"/>
    </source>
</evidence>
<keyword evidence="3" id="KW-1185">Reference proteome</keyword>
<reference evidence="2 3" key="1">
    <citation type="submission" date="2019-10" db="EMBL/GenBank/DDBJ databases">
        <authorList>
            <person name="Palmer J.M."/>
        </authorList>
    </citation>
    <scope>NUCLEOTIDE SEQUENCE [LARGE SCALE GENOMIC DNA]</scope>
    <source>
        <strain evidence="2 3">TWF694</strain>
    </source>
</reference>
<sequence length="64" mass="7597">MEAEEKYVAQEEEQEEEQEQEQEQELAPLREPDHAADVNIQNHDSARRCSIIGKRERKEYQKIG</sequence>
<feature type="compositionally biased region" description="Acidic residues" evidence="1">
    <location>
        <begin position="10"/>
        <end position="24"/>
    </location>
</feature>
<evidence type="ECO:0000313" key="3">
    <source>
        <dbReference type="Proteomes" id="UP001365542"/>
    </source>
</evidence>
<dbReference type="Proteomes" id="UP001365542">
    <property type="component" value="Unassembled WGS sequence"/>
</dbReference>
<evidence type="ECO:0000313" key="2">
    <source>
        <dbReference type="EMBL" id="KAK6543322.1"/>
    </source>
</evidence>
<name>A0AAV9XQX3_9PEZI</name>